<dbReference type="InterPro" id="IPR051831">
    <property type="entry name" value="Bromodomain_contain_prot"/>
</dbReference>
<dbReference type="CDD" id="cd04369">
    <property type="entry name" value="Bromodomain"/>
    <property type="match status" value="1"/>
</dbReference>
<evidence type="ECO:0000313" key="6">
    <source>
        <dbReference type="Proteomes" id="UP000772434"/>
    </source>
</evidence>
<feature type="compositionally biased region" description="Basic residues" evidence="3">
    <location>
        <begin position="381"/>
        <end position="396"/>
    </location>
</feature>
<dbReference type="Pfam" id="PF00439">
    <property type="entry name" value="Bromodomain"/>
    <property type="match status" value="1"/>
</dbReference>
<keyword evidence="6" id="KW-1185">Reference proteome</keyword>
<dbReference type="GO" id="GO:0006325">
    <property type="term" value="P:chromatin organization"/>
    <property type="evidence" value="ECO:0007669"/>
    <property type="project" value="UniProtKB-ARBA"/>
</dbReference>
<comment type="caution">
    <text evidence="5">The sequence shown here is derived from an EMBL/GenBank/DDBJ whole genome shotgun (WGS) entry which is preliminary data.</text>
</comment>
<feature type="region of interest" description="Disordered" evidence="3">
    <location>
        <begin position="633"/>
        <end position="654"/>
    </location>
</feature>
<feature type="region of interest" description="Disordered" evidence="3">
    <location>
        <begin position="330"/>
        <end position="403"/>
    </location>
</feature>
<dbReference type="PROSITE" id="PS50014">
    <property type="entry name" value="BROMODOMAIN_2"/>
    <property type="match status" value="1"/>
</dbReference>
<reference evidence="5" key="1">
    <citation type="submission" date="2020-11" db="EMBL/GenBank/DDBJ databases">
        <authorList>
            <consortium name="DOE Joint Genome Institute"/>
            <person name="Ahrendt S."/>
            <person name="Riley R."/>
            <person name="Andreopoulos W."/>
            <person name="Labutti K."/>
            <person name="Pangilinan J."/>
            <person name="Ruiz-Duenas F.J."/>
            <person name="Barrasa J.M."/>
            <person name="Sanchez-Garcia M."/>
            <person name="Camarero S."/>
            <person name="Miyauchi S."/>
            <person name="Serrano A."/>
            <person name="Linde D."/>
            <person name="Babiker R."/>
            <person name="Drula E."/>
            <person name="Ayuso-Fernandez I."/>
            <person name="Pacheco R."/>
            <person name="Padilla G."/>
            <person name="Ferreira P."/>
            <person name="Barriuso J."/>
            <person name="Kellner H."/>
            <person name="Castanera R."/>
            <person name="Alfaro M."/>
            <person name="Ramirez L."/>
            <person name="Pisabarro A.G."/>
            <person name="Kuo A."/>
            <person name="Tritt A."/>
            <person name="Lipzen A."/>
            <person name="He G."/>
            <person name="Yan M."/>
            <person name="Ng V."/>
            <person name="Cullen D."/>
            <person name="Martin F."/>
            <person name="Rosso M.-N."/>
            <person name="Henrissat B."/>
            <person name="Hibbett D."/>
            <person name="Martinez A.T."/>
            <person name="Grigoriev I.V."/>
        </authorList>
    </citation>
    <scope>NUCLEOTIDE SEQUENCE</scope>
    <source>
        <strain evidence="5">AH 40177</strain>
    </source>
</reference>
<evidence type="ECO:0000313" key="5">
    <source>
        <dbReference type="EMBL" id="KAF9070101.1"/>
    </source>
</evidence>
<dbReference type="OrthoDB" id="21449at2759"/>
<dbReference type="SUPFAM" id="SSF47370">
    <property type="entry name" value="Bromodomain"/>
    <property type="match status" value="1"/>
</dbReference>
<dbReference type="AlphaFoldDB" id="A0A9P5PQ52"/>
<gene>
    <name evidence="5" type="ORF">BDP27DRAFT_1324292</name>
</gene>
<evidence type="ECO:0000256" key="1">
    <source>
        <dbReference type="ARBA" id="ARBA00023117"/>
    </source>
</evidence>
<dbReference type="PANTHER" id="PTHR22881:SF27">
    <property type="entry name" value="BROMODOMAIN CONTAINING 7_9"/>
    <property type="match status" value="1"/>
</dbReference>
<dbReference type="SMART" id="SM00297">
    <property type="entry name" value="BROMO"/>
    <property type="match status" value="1"/>
</dbReference>
<feature type="compositionally biased region" description="Low complexity" evidence="3">
    <location>
        <begin position="333"/>
        <end position="363"/>
    </location>
</feature>
<dbReference type="GO" id="GO:0006357">
    <property type="term" value="P:regulation of transcription by RNA polymerase II"/>
    <property type="evidence" value="ECO:0007669"/>
    <property type="project" value="TreeGrafter"/>
</dbReference>
<feature type="compositionally biased region" description="Polar residues" evidence="3">
    <location>
        <begin position="234"/>
        <end position="251"/>
    </location>
</feature>
<feature type="region of interest" description="Disordered" evidence="3">
    <location>
        <begin position="1"/>
        <end position="72"/>
    </location>
</feature>
<accession>A0A9P5PQ52</accession>
<evidence type="ECO:0000259" key="4">
    <source>
        <dbReference type="PROSITE" id="PS50014"/>
    </source>
</evidence>
<sequence length="748" mass="82629">MDEDEVLSVDDIDVESREDSPQESLKRPSSGLTLILPSLKSLQQSKGKKSKSKAFSGYLSDNKPKRPPRPAKLKPLKEVLTKLIANIKKKDDYGFFLEPVDVGQVQGYKDIVKHPMDLGTISTKVARGKYRSLEDFTNDVRLVTSNAKLFNPVGTIYHTEADKLEIWALEHIEKASATVIQYETDWNLDVEQDDAGDDNMEEENDPNAPSTSAAADMGTPGPSDLQGVRRSTRGPYNNKKSTAATTGQKGISESLDAEGRLPGSKDGLGAFPPGSDLAKTMLDLKLKGKRYKTKKERMHHTILILFIVEDPFSMFTGLVPAPLSRPVLTPIYTPRSTSQSQSNPSQPPYQSQSQTPQPSSTFPIPATVPLNRPLHTPAPTKGRHWVVSRNSNYRRNKDKDDDDNPFDLDWNLSREAHATDFGSLALLAGELAEEMKRRGISGDDEQKTMDIIKDSLDCAQPPASDASAGLSGLGASSYWNTARAAEAEDYIRDVVYGGVEGLAYVRSLAEFVSLPEEDDQDYDPAIGMPLAKWVEVNVVDPLTGNRHSILRKAARQLNLPSHDDPEQKTNLAISSQVSRSLHLYPQAYEALRLLLQLRTQAIDMASLIRTPEEIYLSEKEWFGNASVEQVKKENSMEVDVSSSSSSTTQPGAGSKFGSIEQLNRVFVYVANAMIELDKRRRSSLFEDGMKADRAGVTSQEDPVLRNLRLNLLALAKRAPLDTLALLPRDLIPEHIRHVIPTLTTSTPT</sequence>
<feature type="compositionally biased region" description="Basic and acidic residues" evidence="3">
    <location>
        <begin position="14"/>
        <end position="26"/>
    </location>
</feature>
<dbReference type="Proteomes" id="UP000772434">
    <property type="component" value="Unassembled WGS sequence"/>
</dbReference>
<dbReference type="PRINTS" id="PR00503">
    <property type="entry name" value="BROMODOMAIN"/>
</dbReference>
<feature type="compositionally biased region" description="Acidic residues" evidence="3">
    <location>
        <begin position="191"/>
        <end position="205"/>
    </location>
</feature>
<dbReference type="PANTHER" id="PTHR22881">
    <property type="entry name" value="BROMODOMAIN CONTAINING PROTEIN"/>
    <property type="match status" value="1"/>
</dbReference>
<protein>
    <recommendedName>
        <fullName evidence="4">Bromo domain-containing protein</fullName>
    </recommendedName>
</protein>
<feature type="domain" description="Bromo" evidence="4">
    <location>
        <begin position="88"/>
        <end position="158"/>
    </location>
</feature>
<keyword evidence="1 2" id="KW-0103">Bromodomain</keyword>
<dbReference type="EMBL" id="JADNRY010000044">
    <property type="protein sequence ID" value="KAF9070101.1"/>
    <property type="molecule type" value="Genomic_DNA"/>
</dbReference>
<proteinExistence type="predicted"/>
<dbReference type="InterPro" id="IPR001487">
    <property type="entry name" value="Bromodomain"/>
</dbReference>
<dbReference type="GO" id="GO:0005634">
    <property type="term" value="C:nucleus"/>
    <property type="evidence" value="ECO:0007669"/>
    <property type="project" value="TreeGrafter"/>
</dbReference>
<dbReference type="InterPro" id="IPR036427">
    <property type="entry name" value="Bromodomain-like_sf"/>
</dbReference>
<evidence type="ECO:0000256" key="2">
    <source>
        <dbReference type="PROSITE-ProRule" id="PRU00035"/>
    </source>
</evidence>
<organism evidence="5 6">
    <name type="scientific">Rhodocollybia butyracea</name>
    <dbReference type="NCBI Taxonomy" id="206335"/>
    <lineage>
        <taxon>Eukaryota</taxon>
        <taxon>Fungi</taxon>
        <taxon>Dikarya</taxon>
        <taxon>Basidiomycota</taxon>
        <taxon>Agaricomycotina</taxon>
        <taxon>Agaricomycetes</taxon>
        <taxon>Agaricomycetidae</taxon>
        <taxon>Agaricales</taxon>
        <taxon>Marasmiineae</taxon>
        <taxon>Omphalotaceae</taxon>
        <taxon>Rhodocollybia</taxon>
    </lineage>
</organism>
<name>A0A9P5PQ52_9AGAR</name>
<evidence type="ECO:0000256" key="3">
    <source>
        <dbReference type="SAM" id="MobiDB-lite"/>
    </source>
</evidence>
<dbReference type="Gene3D" id="1.20.920.10">
    <property type="entry name" value="Bromodomain-like"/>
    <property type="match status" value="1"/>
</dbReference>
<feature type="region of interest" description="Disordered" evidence="3">
    <location>
        <begin position="191"/>
        <end position="276"/>
    </location>
</feature>
<feature type="compositionally biased region" description="Acidic residues" evidence="3">
    <location>
        <begin position="1"/>
        <end position="13"/>
    </location>
</feature>